<name>A0A0B6Y0Q6_9EUPU</name>
<feature type="non-terminal residue" evidence="1">
    <location>
        <position position="1"/>
    </location>
</feature>
<proteinExistence type="predicted"/>
<feature type="non-terminal residue" evidence="1">
    <location>
        <position position="72"/>
    </location>
</feature>
<protein>
    <submittedName>
        <fullName evidence="1">Uncharacterized protein</fullName>
    </submittedName>
</protein>
<dbReference type="AlphaFoldDB" id="A0A0B6Y0Q6"/>
<reference evidence="1" key="1">
    <citation type="submission" date="2014-12" db="EMBL/GenBank/DDBJ databases">
        <title>Insight into the proteome of Arion vulgaris.</title>
        <authorList>
            <person name="Aradska J."/>
            <person name="Bulat T."/>
            <person name="Smidak R."/>
            <person name="Sarate P."/>
            <person name="Gangsoo J."/>
            <person name="Sialana F."/>
            <person name="Bilban M."/>
            <person name="Lubec G."/>
        </authorList>
    </citation>
    <scope>NUCLEOTIDE SEQUENCE</scope>
    <source>
        <tissue evidence="1">Skin</tissue>
    </source>
</reference>
<accession>A0A0B6Y0Q6</accession>
<evidence type="ECO:0000313" key="1">
    <source>
        <dbReference type="EMBL" id="CEK49708.1"/>
    </source>
</evidence>
<dbReference type="EMBL" id="HACG01002843">
    <property type="protein sequence ID" value="CEK49708.1"/>
    <property type="molecule type" value="Transcribed_RNA"/>
</dbReference>
<gene>
    <name evidence="1" type="primary">ORF8574</name>
</gene>
<sequence>FVEKEKMVDTSGIDENSYLRYTNSLVPSTESSSIPLVRNFVITHPVISARRHLHLKDADVTFAVSRPQIFCD</sequence>
<organism evidence="1">
    <name type="scientific">Arion vulgaris</name>
    <dbReference type="NCBI Taxonomy" id="1028688"/>
    <lineage>
        <taxon>Eukaryota</taxon>
        <taxon>Metazoa</taxon>
        <taxon>Spiralia</taxon>
        <taxon>Lophotrochozoa</taxon>
        <taxon>Mollusca</taxon>
        <taxon>Gastropoda</taxon>
        <taxon>Heterobranchia</taxon>
        <taxon>Euthyneura</taxon>
        <taxon>Panpulmonata</taxon>
        <taxon>Eupulmonata</taxon>
        <taxon>Stylommatophora</taxon>
        <taxon>Helicina</taxon>
        <taxon>Arionoidea</taxon>
        <taxon>Arionidae</taxon>
        <taxon>Arion</taxon>
    </lineage>
</organism>